<dbReference type="AlphaFoldDB" id="A0A550C5F3"/>
<comment type="caution">
    <text evidence="1">The sequence shown here is derived from an EMBL/GenBank/DDBJ whole genome shotgun (WGS) entry which is preliminary data.</text>
</comment>
<proteinExistence type="predicted"/>
<keyword evidence="2" id="KW-1185">Reference proteome</keyword>
<dbReference type="Proteomes" id="UP000320762">
    <property type="component" value="Unassembled WGS sequence"/>
</dbReference>
<reference evidence="1 2" key="1">
    <citation type="journal article" date="2019" name="New Phytol.">
        <title>Comparative genomics reveals unique wood-decay strategies and fruiting body development in the Schizophyllaceae.</title>
        <authorList>
            <person name="Almasi E."/>
            <person name="Sahu N."/>
            <person name="Krizsan K."/>
            <person name="Balint B."/>
            <person name="Kovacs G.M."/>
            <person name="Kiss B."/>
            <person name="Cseklye J."/>
            <person name="Drula E."/>
            <person name="Henrissat B."/>
            <person name="Nagy I."/>
            <person name="Chovatia M."/>
            <person name="Adam C."/>
            <person name="LaButti K."/>
            <person name="Lipzen A."/>
            <person name="Riley R."/>
            <person name="Grigoriev I.V."/>
            <person name="Nagy L.G."/>
        </authorList>
    </citation>
    <scope>NUCLEOTIDE SEQUENCE [LARGE SCALE GENOMIC DNA]</scope>
    <source>
        <strain evidence="1 2">NL-1724</strain>
    </source>
</reference>
<organism evidence="1 2">
    <name type="scientific">Schizophyllum amplum</name>
    <dbReference type="NCBI Taxonomy" id="97359"/>
    <lineage>
        <taxon>Eukaryota</taxon>
        <taxon>Fungi</taxon>
        <taxon>Dikarya</taxon>
        <taxon>Basidiomycota</taxon>
        <taxon>Agaricomycotina</taxon>
        <taxon>Agaricomycetes</taxon>
        <taxon>Agaricomycetidae</taxon>
        <taxon>Agaricales</taxon>
        <taxon>Schizophyllaceae</taxon>
        <taxon>Schizophyllum</taxon>
    </lineage>
</organism>
<dbReference type="EMBL" id="VDMD01000024">
    <property type="protein sequence ID" value="TRM60025.1"/>
    <property type="molecule type" value="Genomic_DNA"/>
</dbReference>
<sequence>MCHDRATWLYRPRRQRCGRPRSVVAASATAYHAEGGMYEHPWPSDIALPSPDRIRTTPKCLLSLALHCPHLGYLSIPIDLSSCAESDGSPGRGVEHSQLVTLYVGPVMGRQLDDEETMSAMAVPLSNVFPSSLYVGSVLWPEVPKVKAKFEELSNLVRILAEARQRQRNELVAHI</sequence>
<protein>
    <submittedName>
        <fullName evidence="1">Uncharacterized protein</fullName>
    </submittedName>
</protein>
<name>A0A550C5F3_9AGAR</name>
<accession>A0A550C5F3</accession>
<evidence type="ECO:0000313" key="1">
    <source>
        <dbReference type="EMBL" id="TRM60025.1"/>
    </source>
</evidence>
<gene>
    <name evidence="1" type="ORF">BD626DRAFT_140677</name>
</gene>
<evidence type="ECO:0000313" key="2">
    <source>
        <dbReference type="Proteomes" id="UP000320762"/>
    </source>
</evidence>